<sequence length="127" mass="14434">MTMLEMAFKDTSEGVYIQTRKESDLFNVAQLQAKSKTSTKVVREMLFADDSALAAHSACAEDVQSLLEKFARTAHQFSLKINIKKTECLYQPPKFQLSTSLLEEINTGTESLVKFKTFKYHGVLFRN</sequence>
<dbReference type="PANTHER" id="PTHR47027">
    <property type="entry name" value="REVERSE TRANSCRIPTASE DOMAIN-CONTAINING PROTEIN"/>
    <property type="match status" value="1"/>
</dbReference>
<evidence type="ECO:0008006" key="3">
    <source>
        <dbReference type="Google" id="ProtNLM"/>
    </source>
</evidence>
<dbReference type="AlphaFoldDB" id="A0AAU9WB34"/>
<dbReference type="Proteomes" id="UP001159428">
    <property type="component" value="Unassembled WGS sequence"/>
</dbReference>
<dbReference type="PANTHER" id="PTHR47027:SF20">
    <property type="entry name" value="REVERSE TRANSCRIPTASE-LIKE PROTEIN WITH RNA-DIRECTED DNA POLYMERASE DOMAIN"/>
    <property type="match status" value="1"/>
</dbReference>
<comment type="caution">
    <text evidence="1">The sequence shown here is derived from an EMBL/GenBank/DDBJ whole genome shotgun (WGS) entry which is preliminary data.</text>
</comment>
<accession>A0AAU9WB34</accession>
<organism evidence="1 2">
    <name type="scientific">Pocillopora meandrina</name>
    <dbReference type="NCBI Taxonomy" id="46732"/>
    <lineage>
        <taxon>Eukaryota</taxon>
        <taxon>Metazoa</taxon>
        <taxon>Cnidaria</taxon>
        <taxon>Anthozoa</taxon>
        <taxon>Hexacorallia</taxon>
        <taxon>Scleractinia</taxon>
        <taxon>Astrocoeniina</taxon>
        <taxon>Pocilloporidae</taxon>
        <taxon>Pocillopora</taxon>
    </lineage>
</organism>
<dbReference type="EMBL" id="CALNXJ010000011">
    <property type="protein sequence ID" value="CAH3108395.1"/>
    <property type="molecule type" value="Genomic_DNA"/>
</dbReference>
<name>A0AAU9WB34_9CNID</name>
<evidence type="ECO:0000313" key="1">
    <source>
        <dbReference type="EMBL" id="CAH3108395.1"/>
    </source>
</evidence>
<proteinExistence type="predicted"/>
<gene>
    <name evidence="1" type="ORF">PMEA_00002529</name>
</gene>
<reference evidence="1 2" key="1">
    <citation type="submission" date="2022-05" db="EMBL/GenBank/DDBJ databases">
        <authorList>
            <consortium name="Genoscope - CEA"/>
            <person name="William W."/>
        </authorList>
    </citation>
    <scope>NUCLEOTIDE SEQUENCE [LARGE SCALE GENOMIC DNA]</scope>
</reference>
<evidence type="ECO:0000313" key="2">
    <source>
        <dbReference type="Proteomes" id="UP001159428"/>
    </source>
</evidence>
<protein>
    <recommendedName>
        <fullName evidence="3">Reverse transcriptase domain-containing protein</fullName>
    </recommendedName>
</protein>
<keyword evidence="2" id="KW-1185">Reference proteome</keyword>